<protein>
    <recommendedName>
        <fullName evidence="4">Type VII secretion protein EccB</fullName>
    </recommendedName>
</protein>
<evidence type="ECO:0000256" key="1">
    <source>
        <dbReference type="SAM" id="Phobius"/>
    </source>
</evidence>
<sequence>MRDVQLQRLTAALIGHDADPGRPPLRRAGAAVLTGALVAALVAGGLAAYRMVTGGGLADPTDPSVILLDRRSGARYVFLETDRRLHPVLNYTSGLLLAAGEQPEVKPVSQARLARVPLGATLGIPGAPDALPPAENLIRDAWTVCTDRAARTSLLVGAAPPGAPAGERALLVHDPTGRTFLVGGGARRRLPAERAVQWFGRSPALVAAAWIDAVPAGPDLFSPPGPPPAGLADFAVRACVTRPADGPASVRLDPALPPGVTPVPRGRGAVVTATSGVTHVVTDDGRACPLSSRDLLPRLGYAGVEPVTVPAELVALLPAGPLLDRELAGRR</sequence>
<dbReference type="PANTHER" id="PTHR40765:SF2">
    <property type="entry name" value="ESX-2 SECRETION SYSTEM ATPASE ECCB2"/>
    <property type="match status" value="1"/>
</dbReference>
<name>A0A919TLU9_9ACTN</name>
<keyword evidence="1" id="KW-0812">Transmembrane</keyword>
<dbReference type="Pfam" id="PF05108">
    <property type="entry name" value="T7SS_ESX1_EccB"/>
    <property type="match status" value="1"/>
</dbReference>
<evidence type="ECO:0000313" key="3">
    <source>
        <dbReference type="Proteomes" id="UP000629619"/>
    </source>
</evidence>
<accession>A0A919TLU9</accession>
<feature type="transmembrane region" description="Helical" evidence="1">
    <location>
        <begin position="28"/>
        <end position="49"/>
    </location>
</feature>
<dbReference type="InterPro" id="IPR007795">
    <property type="entry name" value="T7SS_EccB"/>
</dbReference>
<proteinExistence type="predicted"/>
<dbReference type="InterPro" id="IPR044857">
    <property type="entry name" value="T7SS_EccB_R1"/>
</dbReference>
<keyword evidence="3" id="KW-1185">Reference proteome</keyword>
<keyword evidence="1" id="KW-0472">Membrane</keyword>
<organism evidence="2 3">
    <name type="scientific">Actinoplanes siamensis</name>
    <dbReference type="NCBI Taxonomy" id="1223317"/>
    <lineage>
        <taxon>Bacteria</taxon>
        <taxon>Bacillati</taxon>
        <taxon>Actinomycetota</taxon>
        <taxon>Actinomycetes</taxon>
        <taxon>Micromonosporales</taxon>
        <taxon>Micromonosporaceae</taxon>
        <taxon>Actinoplanes</taxon>
    </lineage>
</organism>
<dbReference type="EMBL" id="BOMW01000052">
    <property type="protein sequence ID" value="GIF07626.1"/>
    <property type="molecule type" value="Genomic_DNA"/>
</dbReference>
<dbReference type="AlphaFoldDB" id="A0A919TLU9"/>
<evidence type="ECO:0008006" key="4">
    <source>
        <dbReference type="Google" id="ProtNLM"/>
    </source>
</evidence>
<dbReference type="RefSeq" id="WP_203683022.1">
    <property type="nucleotide sequence ID" value="NZ_BOMW01000052.1"/>
</dbReference>
<keyword evidence="1" id="KW-1133">Transmembrane helix</keyword>
<evidence type="ECO:0000313" key="2">
    <source>
        <dbReference type="EMBL" id="GIF07626.1"/>
    </source>
</evidence>
<dbReference type="GO" id="GO:0005576">
    <property type="term" value="C:extracellular region"/>
    <property type="evidence" value="ECO:0007669"/>
    <property type="project" value="TreeGrafter"/>
</dbReference>
<comment type="caution">
    <text evidence="2">The sequence shown here is derived from an EMBL/GenBank/DDBJ whole genome shotgun (WGS) entry which is preliminary data.</text>
</comment>
<dbReference type="PANTHER" id="PTHR40765">
    <property type="entry name" value="ESX-2 SECRETION SYSTEM ATPASE ECCB2"/>
    <property type="match status" value="1"/>
</dbReference>
<reference evidence="2" key="1">
    <citation type="submission" date="2021-01" db="EMBL/GenBank/DDBJ databases">
        <title>Whole genome shotgun sequence of Actinoplanes siamensis NBRC 109076.</title>
        <authorList>
            <person name="Komaki H."/>
            <person name="Tamura T."/>
        </authorList>
    </citation>
    <scope>NUCLEOTIDE SEQUENCE</scope>
    <source>
        <strain evidence="2">NBRC 109076</strain>
    </source>
</reference>
<dbReference type="Gene3D" id="3.30.2390.20">
    <property type="entry name" value="Type VII secretion system EccB, repeat 1 domain"/>
    <property type="match status" value="1"/>
</dbReference>
<dbReference type="Proteomes" id="UP000629619">
    <property type="component" value="Unassembled WGS sequence"/>
</dbReference>
<gene>
    <name evidence="2" type="ORF">Asi03nite_51640</name>
</gene>